<dbReference type="Proteomes" id="UP001197247">
    <property type="component" value="Unassembled WGS sequence"/>
</dbReference>
<evidence type="ECO:0000313" key="3">
    <source>
        <dbReference type="EMBL" id="MBT0767374.1"/>
    </source>
</evidence>
<gene>
    <name evidence="3" type="ORF">KIH74_00475</name>
</gene>
<feature type="transmembrane region" description="Helical" evidence="2">
    <location>
        <begin position="21"/>
        <end position="42"/>
    </location>
</feature>
<keyword evidence="2" id="KW-1133">Transmembrane helix</keyword>
<keyword evidence="2" id="KW-0472">Membrane</keyword>
<feature type="region of interest" description="Disordered" evidence="1">
    <location>
        <begin position="44"/>
        <end position="75"/>
    </location>
</feature>
<accession>A0ABS5T8H5</accession>
<evidence type="ECO:0000256" key="2">
    <source>
        <dbReference type="SAM" id="Phobius"/>
    </source>
</evidence>
<evidence type="ECO:0000313" key="4">
    <source>
        <dbReference type="Proteomes" id="UP001197247"/>
    </source>
</evidence>
<dbReference type="EMBL" id="JAHBAY010000001">
    <property type="protein sequence ID" value="MBT0767374.1"/>
    <property type="molecule type" value="Genomic_DNA"/>
</dbReference>
<keyword evidence="2" id="KW-0812">Transmembrane</keyword>
<sequence>MSSTDDEQHRQDDRRHTIHRAGFAVATFVVVAVFAGGLTALLSDGDDRDGITPSPTLEDSPTTSPTAATAGTTDVPTKTAVLSRKKSQNYWIWAPAESDGDRLLTWAYDSASESSDLDLSRSTTEPDDDVLGYRGQMLLIPVAGTPDVWLLESPPDSEEADENCVTLGEGGFRLEICDEDDEKQQFVMTLQPDGKTYSIYSKGREASRATARYLDADGREITWSDAEYETTTFVMEKVPQE</sequence>
<name>A0ABS5T8H5_9ACTN</name>
<evidence type="ECO:0000256" key="1">
    <source>
        <dbReference type="SAM" id="MobiDB-lite"/>
    </source>
</evidence>
<keyword evidence="4" id="KW-1185">Reference proteome</keyword>
<comment type="caution">
    <text evidence="3">The sequence shown here is derived from an EMBL/GenBank/DDBJ whole genome shotgun (WGS) entry which is preliminary data.</text>
</comment>
<organism evidence="3 4">
    <name type="scientific">Kineosporia corallincola</name>
    <dbReference type="NCBI Taxonomy" id="2835133"/>
    <lineage>
        <taxon>Bacteria</taxon>
        <taxon>Bacillati</taxon>
        <taxon>Actinomycetota</taxon>
        <taxon>Actinomycetes</taxon>
        <taxon>Kineosporiales</taxon>
        <taxon>Kineosporiaceae</taxon>
        <taxon>Kineosporia</taxon>
    </lineage>
</organism>
<protein>
    <submittedName>
        <fullName evidence="3">Uncharacterized protein</fullName>
    </submittedName>
</protein>
<dbReference type="RefSeq" id="WP_214153267.1">
    <property type="nucleotide sequence ID" value="NZ_JAHBAY010000001.1"/>
</dbReference>
<proteinExistence type="predicted"/>
<feature type="compositionally biased region" description="Low complexity" evidence="1">
    <location>
        <begin position="60"/>
        <end position="73"/>
    </location>
</feature>
<reference evidence="3 4" key="1">
    <citation type="submission" date="2021-05" db="EMBL/GenBank/DDBJ databases">
        <title>Kineosporia and Streptomyces sp. nov. two new marine actinobacteria isolated from Coral.</title>
        <authorList>
            <person name="Buangrab K."/>
            <person name="Sutthacheep M."/>
            <person name="Yeemin T."/>
            <person name="Harunari E."/>
            <person name="Igarashi Y."/>
            <person name="Kanchanasin P."/>
            <person name="Tanasupawat S."/>
            <person name="Phongsopitanun W."/>
        </authorList>
    </citation>
    <scope>NUCLEOTIDE SEQUENCE [LARGE SCALE GENOMIC DNA]</scope>
    <source>
        <strain evidence="3 4">J2-2</strain>
    </source>
</reference>